<evidence type="ECO:0000313" key="2">
    <source>
        <dbReference type="Proteomes" id="UP000036166"/>
    </source>
</evidence>
<proteinExistence type="predicted"/>
<dbReference type="Proteomes" id="UP000036166">
    <property type="component" value="Unassembled WGS sequence"/>
</dbReference>
<protein>
    <recommendedName>
        <fullName evidence="3">Recombinase</fullName>
    </recommendedName>
</protein>
<dbReference type="RefSeq" id="WP_048315494.1">
    <property type="nucleotide sequence ID" value="NZ_LFJV01000033.1"/>
</dbReference>
<sequence>MNEVKPKRLTIPILQQRLDQIFSEYIRLRDANDNGFCRCITCGSIWRWQAIQNGHYIDRRHIGARYDDRNCNPQCSSCNIGLRGNLDKYKRAIIEKHGVKVLEELEATKRSSEKWTTADYQEKITYYKAEVKRIRKEKGL</sequence>
<dbReference type="Pfam" id="PF05766">
    <property type="entry name" value="NinG"/>
    <property type="match status" value="1"/>
</dbReference>
<dbReference type="InterPro" id="IPR008713">
    <property type="entry name" value="Phage_lambda_NinG"/>
</dbReference>
<evidence type="ECO:0000313" key="1">
    <source>
        <dbReference type="EMBL" id="KMM33575.1"/>
    </source>
</evidence>
<dbReference type="AlphaFoldDB" id="A0A0J6CK35"/>
<accession>A0A0J6CK35</accession>
<gene>
    <name evidence="1" type="ORF">ACM15_11170</name>
</gene>
<dbReference type="PATRIC" id="fig|328812.4.peg.2941"/>
<dbReference type="EMBL" id="LFJV01000033">
    <property type="protein sequence ID" value="KMM33575.1"/>
    <property type="molecule type" value="Genomic_DNA"/>
</dbReference>
<reference evidence="1 2" key="1">
    <citation type="submission" date="2015-06" db="EMBL/GenBank/DDBJ databases">
        <title>Draft Genome Sequence of Parabacteroides goldsteinii with Putative Novel Metallo-Beta-Lactamases Isolated from a Blood Culture from a Human Patient.</title>
        <authorList>
            <person name="Krogh T.J."/>
            <person name="Agergaard C.N."/>
            <person name="Moller-Jensen J."/>
            <person name="Justesen U.S."/>
        </authorList>
    </citation>
    <scope>NUCLEOTIDE SEQUENCE [LARGE SCALE GENOMIC DNA]</scope>
    <source>
        <strain evidence="1 2">910340</strain>
    </source>
</reference>
<name>A0A0J6CK35_9BACT</name>
<comment type="caution">
    <text evidence="1">The sequence shown here is derived from an EMBL/GenBank/DDBJ whole genome shotgun (WGS) entry which is preliminary data.</text>
</comment>
<evidence type="ECO:0008006" key="3">
    <source>
        <dbReference type="Google" id="ProtNLM"/>
    </source>
</evidence>
<organism evidence="1 2">
    <name type="scientific">Parabacteroides goldsteinii</name>
    <dbReference type="NCBI Taxonomy" id="328812"/>
    <lineage>
        <taxon>Bacteria</taxon>
        <taxon>Pseudomonadati</taxon>
        <taxon>Bacteroidota</taxon>
        <taxon>Bacteroidia</taxon>
        <taxon>Bacteroidales</taxon>
        <taxon>Tannerellaceae</taxon>
        <taxon>Parabacteroides</taxon>
    </lineage>
</organism>